<feature type="transmembrane region" description="Helical" evidence="5">
    <location>
        <begin position="172"/>
        <end position="190"/>
    </location>
</feature>
<gene>
    <name evidence="7" type="ORF">JF887_07080</name>
</gene>
<organism evidence="7 8">
    <name type="scientific">Candidatus Amunia macphersoniae</name>
    <dbReference type="NCBI Taxonomy" id="3127014"/>
    <lineage>
        <taxon>Bacteria</taxon>
        <taxon>Bacillati</taxon>
        <taxon>Candidatus Dormiibacterota</taxon>
        <taxon>Candidatus Dormibacteria</taxon>
        <taxon>Candidatus Aeolococcales</taxon>
        <taxon>Candidatus Aeolococcaceae</taxon>
        <taxon>Candidatus Amunia</taxon>
    </lineage>
</organism>
<feature type="transmembrane region" description="Helical" evidence="5">
    <location>
        <begin position="202"/>
        <end position="221"/>
    </location>
</feature>
<dbReference type="PANTHER" id="PTHR43229:SF2">
    <property type="entry name" value="NODULATION PROTEIN J"/>
    <property type="match status" value="1"/>
</dbReference>
<feature type="transmembrane region" description="Helical" evidence="5">
    <location>
        <begin position="146"/>
        <end position="166"/>
    </location>
</feature>
<name>A0A934KI31_9BACT</name>
<comment type="similarity">
    <text evidence="5">Belongs to the ABC-2 integral membrane protein family.</text>
</comment>
<evidence type="ECO:0000256" key="5">
    <source>
        <dbReference type="RuleBase" id="RU361157"/>
    </source>
</evidence>
<dbReference type="GO" id="GO:0043190">
    <property type="term" value="C:ATP-binding cassette (ABC) transporter complex"/>
    <property type="evidence" value="ECO:0007669"/>
    <property type="project" value="InterPro"/>
</dbReference>
<dbReference type="InterPro" id="IPR013525">
    <property type="entry name" value="ABC2_TM"/>
</dbReference>
<evidence type="ECO:0000256" key="4">
    <source>
        <dbReference type="ARBA" id="ARBA00023136"/>
    </source>
</evidence>
<keyword evidence="2 5" id="KW-0812">Transmembrane</keyword>
<protein>
    <recommendedName>
        <fullName evidence="5">Transport permease protein</fullName>
    </recommendedName>
</protein>
<dbReference type="PROSITE" id="PS51012">
    <property type="entry name" value="ABC_TM2"/>
    <property type="match status" value="1"/>
</dbReference>
<comment type="caution">
    <text evidence="7">The sequence shown here is derived from an EMBL/GenBank/DDBJ whole genome shotgun (WGS) entry which is preliminary data.</text>
</comment>
<evidence type="ECO:0000256" key="2">
    <source>
        <dbReference type="ARBA" id="ARBA00022692"/>
    </source>
</evidence>
<evidence type="ECO:0000256" key="1">
    <source>
        <dbReference type="ARBA" id="ARBA00004141"/>
    </source>
</evidence>
<evidence type="ECO:0000313" key="8">
    <source>
        <dbReference type="Proteomes" id="UP000614410"/>
    </source>
</evidence>
<keyword evidence="5" id="KW-1003">Cell membrane</keyword>
<dbReference type="PANTHER" id="PTHR43229">
    <property type="entry name" value="NODULATION PROTEIN J"/>
    <property type="match status" value="1"/>
</dbReference>
<dbReference type="GO" id="GO:0140359">
    <property type="term" value="F:ABC-type transporter activity"/>
    <property type="evidence" value="ECO:0007669"/>
    <property type="project" value="InterPro"/>
</dbReference>
<dbReference type="EMBL" id="JAEKNN010000030">
    <property type="protein sequence ID" value="MBJ7609181.1"/>
    <property type="molecule type" value="Genomic_DNA"/>
</dbReference>
<comment type="subcellular location">
    <subcellularLocation>
        <location evidence="5">Cell membrane</location>
        <topology evidence="5">Multi-pass membrane protein</topology>
    </subcellularLocation>
    <subcellularLocation>
        <location evidence="1">Membrane</location>
        <topology evidence="1">Multi-pass membrane protein</topology>
    </subcellularLocation>
</comment>
<keyword evidence="3 5" id="KW-1133">Transmembrane helix</keyword>
<evidence type="ECO:0000256" key="3">
    <source>
        <dbReference type="ARBA" id="ARBA00022989"/>
    </source>
</evidence>
<sequence length="300" mass="32042">MTVDAPRAVGAVEAPAAVTRPSGVRVPLAQAVYIIWYRDIVRFRRDRVRLVMSLAQPVLYLVIFGVGLSSSIGRGGSLGAGLPASFSYLQFMYPGVLGMAVLFTAIFSAMSVVWDREFGFLREILVAPISRSAVALGKTLGGATQAALQGVVMLVFAPIIGVHLTVVSVLETIPLLFLLAFALTSLGVALSARLKTMQGFQVVMNFLMMPMFFLSGALFPLRNLPGWMTVLTRFDPVAYGIAPVRSAILAGSGLPQAAVDRVASVTIGNWVVPVAADIGVLVLFSAVMLAIAMRSFRHRD</sequence>
<dbReference type="AlphaFoldDB" id="A0A934KI31"/>
<dbReference type="PIRSF" id="PIRSF006648">
    <property type="entry name" value="DrrB"/>
    <property type="match status" value="1"/>
</dbReference>
<evidence type="ECO:0000313" key="7">
    <source>
        <dbReference type="EMBL" id="MBJ7609181.1"/>
    </source>
</evidence>
<accession>A0A934KI31</accession>
<dbReference type="Pfam" id="PF01061">
    <property type="entry name" value="ABC2_membrane"/>
    <property type="match status" value="1"/>
</dbReference>
<dbReference type="Proteomes" id="UP000614410">
    <property type="component" value="Unassembled WGS sequence"/>
</dbReference>
<dbReference type="InterPro" id="IPR047817">
    <property type="entry name" value="ABC2_TM_bact-type"/>
</dbReference>
<evidence type="ECO:0000259" key="6">
    <source>
        <dbReference type="PROSITE" id="PS51012"/>
    </source>
</evidence>
<keyword evidence="4 5" id="KW-0472">Membrane</keyword>
<dbReference type="PRINTS" id="PR00164">
    <property type="entry name" value="ABC2TRNSPORT"/>
</dbReference>
<dbReference type="InterPro" id="IPR000412">
    <property type="entry name" value="ABC_2_transport"/>
</dbReference>
<keyword evidence="5" id="KW-0813">Transport</keyword>
<dbReference type="InterPro" id="IPR051784">
    <property type="entry name" value="Nod_factor_ABC_transporter"/>
</dbReference>
<proteinExistence type="inferred from homology"/>
<feature type="transmembrane region" description="Helical" evidence="5">
    <location>
        <begin position="270"/>
        <end position="292"/>
    </location>
</feature>
<reference evidence="7 8" key="1">
    <citation type="submission" date="2020-10" db="EMBL/GenBank/DDBJ databases">
        <title>Ca. Dormibacterota MAGs.</title>
        <authorList>
            <person name="Montgomery K."/>
        </authorList>
    </citation>
    <scope>NUCLEOTIDE SEQUENCE [LARGE SCALE GENOMIC DNA]</scope>
    <source>
        <strain evidence="7">Mitchell_Peninsula_5</strain>
    </source>
</reference>
<feature type="domain" description="ABC transmembrane type-2" evidence="6">
    <location>
        <begin position="48"/>
        <end position="299"/>
    </location>
</feature>
<feature type="transmembrane region" description="Helical" evidence="5">
    <location>
        <begin position="50"/>
        <end position="72"/>
    </location>
</feature>
<feature type="transmembrane region" description="Helical" evidence="5">
    <location>
        <begin position="92"/>
        <end position="114"/>
    </location>
</feature>